<comment type="pathway">
    <text evidence="2">Protein modification; protein ubiquitination.</text>
</comment>
<dbReference type="InterPro" id="IPR058039">
    <property type="entry name" value="At3g05675-like_ankyrin"/>
</dbReference>
<proteinExistence type="predicted"/>
<keyword evidence="3" id="KW-0833">Ubl conjugation pathway</keyword>
<evidence type="ECO:0000256" key="3">
    <source>
        <dbReference type="ARBA" id="ARBA00022786"/>
    </source>
</evidence>
<keyword evidence="6" id="KW-1185">Reference proteome</keyword>
<dbReference type="AlphaFoldDB" id="A0AAV2DNR6"/>
<dbReference type="EMBL" id="OZ034816">
    <property type="protein sequence ID" value="CAL1374893.1"/>
    <property type="molecule type" value="Genomic_DNA"/>
</dbReference>
<dbReference type="InterPro" id="IPR038920">
    <property type="entry name" value="At3g05675-like"/>
</dbReference>
<evidence type="ECO:0000313" key="5">
    <source>
        <dbReference type="EMBL" id="CAL1374893.1"/>
    </source>
</evidence>
<evidence type="ECO:0000256" key="2">
    <source>
        <dbReference type="ARBA" id="ARBA00004906"/>
    </source>
</evidence>
<evidence type="ECO:0000256" key="1">
    <source>
        <dbReference type="ARBA" id="ARBA00002668"/>
    </source>
</evidence>
<dbReference type="PANTHER" id="PTHR31060:SF31">
    <property type="entry name" value="BTB_POZ DOMAIN PROTEIN"/>
    <property type="match status" value="1"/>
</dbReference>
<gene>
    <name evidence="5" type="ORF">LTRI10_LOCUS16728</name>
</gene>
<dbReference type="PANTHER" id="PTHR31060">
    <property type="entry name" value="OSJNBA0011J08.25 PROTEIN-RELATED"/>
    <property type="match status" value="1"/>
</dbReference>
<accession>A0AAV2DNR6</accession>
<evidence type="ECO:0000259" key="4">
    <source>
        <dbReference type="Pfam" id="PF25553"/>
    </source>
</evidence>
<sequence>MAAGVLKGLEMEYAYKSNRPSQLLNTLFMSTVNVASRTLVNVAANVQPEHSERWKPGDHLRFMVMLMTWLTVWVMRVLMDFFPVPMTWSPHHLLSAAFSPLKLALPAPSGFSSSKTTTSFNPPSTHVSFPYSSAKAEAGALVPAAAASSSPMDLVLQQDDYEDDVGSLHALGRSLTHILALLNEIPASSGKYQFAMAMADRIMDGNFKDGHPELQEINRFALSSAYARTLALLYRSLQRRSSSSSSHPDSTASWTTRAIRSLPFGSYALSYVRGLNYCLTTVLQIASSGVWRGGNNKNQLLLQGGDAGDDVVSEKLAEELVWLTNKLRNYGLVEEAVVQWSHASGLASMALAIDARVQGLIVKTTAILIGEMGGDRGEKVQVPGQVKSRLLVVWLPVLCHANNGLTYPVLTSIEKVGVERAIDDVMVTLPGMDQEVILTNWIHDYTVTASDWPNLQVSYDRWCQSTRELAA</sequence>
<dbReference type="Pfam" id="PF25553">
    <property type="entry name" value="BTB-POZ_ANK-like"/>
    <property type="match status" value="1"/>
</dbReference>
<organism evidence="5 6">
    <name type="scientific">Linum trigynum</name>
    <dbReference type="NCBI Taxonomy" id="586398"/>
    <lineage>
        <taxon>Eukaryota</taxon>
        <taxon>Viridiplantae</taxon>
        <taxon>Streptophyta</taxon>
        <taxon>Embryophyta</taxon>
        <taxon>Tracheophyta</taxon>
        <taxon>Spermatophyta</taxon>
        <taxon>Magnoliopsida</taxon>
        <taxon>eudicotyledons</taxon>
        <taxon>Gunneridae</taxon>
        <taxon>Pentapetalae</taxon>
        <taxon>rosids</taxon>
        <taxon>fabids</taxon>
        <taxon>Malpighiales</taxon>
        <taxon>Linaceae</taxon>
        <taxon>Linum</taxon>
    </lineage>
</organism>
<comment type="function">
    <text evidence="1">May act as a substrate-specific adapter of an E3 ubiquitin-protein ligase complex (CUL3-RBX1-BTB) which mediates the ubiquitination and subsequent proteasomal degradation of target proteins.</text>
</comment>
<dbReference type="Proteomes" id="UP001497516">
    <property type="component" value="Chromosome 3"/>
</dbReference>
<protein>
    <recommendedName>
        <fullName evidence="4">At3g05675-like ankyrin-like domain-containing protein</fullName>
    </recommendedName>
</protein>
<feature type="domain" description="At3g05675-like ankyrin-like" evidence="4">
    <location>
        <begin position="316"/>
        <end position="463"/>
    </location>
</feature>
<name>A0AAV2DNR6_9ROSI</name>
<reference evidence="5 6" key="1">
    <citation type="submission" date="2024-04" db="EMBL/GenBank/DDBJ databases">
        <authorList>
            <person name="Fracassetti M."/>
        </authorList>
    </citation>
    <scope>NUCLEOTIDE SEQUENCE [LARGE SCALE GENOMIC DNA]</scope>
</reference>
<evidence type="ECO:0000313" key="6">
    <source>
        <dbReference type="Proteomes" id="UP001497516"/>
    </source>
</evidence>